<reference evidence="1" key="2">
    <citation type="journal article" date="2023" name="IMA Fungus">
        <title>Comparative genomic study of the Penicillium genus elucidates a diverse pangenome and 15 lateral gene transfer events.</title>
        <authorList>
            <person name="Petersen C."/>
            <person name="Sorensen T."/>
            <person name="Nielsen M.R."/>
            <person name="Sondergaard T.E."/>
            <person name="Sorensen J.L."/>
            <person name="Fitzpatrick D.A."/>
            <person name="Frisvad J.C."/>
            <person name="Nielsen K.L."/>
        </authorList>
    </citation>
    <scope>NUCLEOTIDE SEQUENCE</scope>
    <source>
        <strain evidence="1">IBT 15544</strain>
    </source>
</reference>
<dbReference type="GO" id="GO:0005829">
    <property type="term" value="C:cytosol"/>
    <property type="evidence" value="ECO:0007669"/>
    <property type="project" value="TreeGrafter"/>
</dbReference>
<dbReference type="PANTHER" id="PTHR42695:SF6">
    <property type="entry name" value="GLUTAMINE AMIDOTRANSFERASE DOMAIN-CONTAINING PROTEIN"/>
    <property type="match status" value="1"/>
</dbReference>
<dbReference type="Proteomes" id="UP001150904">
    <property type="component" value="Unassembled WGS sequence"/>
</dbReference>
<evidence type="ECO:0008006" key="3">
    <source>
        <dbReference type="Google" id="ProtNLM"/>
    </source>
</evidence>
<organism evidence="1 2">
    <name type="scientific">Penicillium cinerascens</name>
    <dbReference type="NCBI Taxonomy" id="70096"/>
    <lineage>
        <taxon>Eukaryota</taxon>
        <taxon>Fungi</taxon>
        <taxon>Dikarya</taxon>
        <taxon>Ascomycota</taxon>
        <taxon>Pezizomycotina</taxon>
        <taxon>Eurotiomycetes</taxon>
        <taxon>Eurotiomycetidae</taxon>
        <taxon>Eurotiales</taxon>
        <taxon>Aspergillaceae</taxon>
        <taxon>Penicillium</taxon>
    </lineage>
</organism>
<dbReference type="AlphaFoldDB" id="A0A9W9J6I1"/>
<dbReference type="GO" id="GO:0005634">
    <property type="term" value="C:nucleus"/>
    <property type="evidence" value="ECO:0007669"/>
    <property type="project" value="TreeGrafter"/>
</dbReference>
<evidence type="ECO:0000313" key="2">
    <source>
        <dbReference type="Proteomes" id="UP001150904"/>
    </source>
</evidence>
<dbReference type="InterPro" id="IPR044992">
    <property type="entry name" value="ChyE-like"/>
</dbReference>
<accession>A0A9W9J6I1</accession>
<reference evidence="1" key="1">
    <citation type="submission" date="2022-12" db="EMBL/GenBank/DDBJ databases">
        <authorList>
            <person name="Petersen C."/>
        </authorList>
    </citation>
    <scope>NUCLEOTIDE SEQUENCE</scope>
    <source>
        <strain evidence="1">IBT 15544</strain>
    </source>
</reference>
<name>A0A9W9J6I1_9EURO</name>
<dbReference type="SUPFAM" id="SSF52317">
    <property type="entry name" value="Class I glutamine amidotransferase-like"/>
    <property type="match status" value="1"/>
</dbReference>
<keyword evidence="2" id="KW-1185">Reference proteome</keyword>
<dbReference type="InterPro" id="IPR029062">
    <property type="entry name" value="Class_I_gatase-like"/>
</dbReference>
<gene>
    <name evidence="1" type="ORF">N7498_010473</name>
</gene>
<dbReference type="PANTHER" id="PTHR42695">
    <property type="entry name" value="GLUTAMINE AMIDOTRANSFERASE YLR126C-RELATED"/>
    <property type="match status" value="1"/>
</dbReference>
<dbReference type="Gene3D" id="3.40.50.880">
    <property type="match status" value="1"/>
</dbReference>
<dbReference type="RefSeq" id="XP_058304428.1">
    <property type="nucleotide sequence ID" value="XM_058457529.1"/>
</dbReference>
<dbReference type="GeneID" id="83184830"/>
<comment type="caution">
    <text evidence="1">The sequence shown here is derived from an EMBL/GenBank/DDBJ whole genome shotgun (WGS) entry which is preliminary data.</text>
</comment>
<sequence>MVRNIHIAVLDVDIPARRLYEARGLCSAHFRDILRETASHLNETTTVDNPIHITVTPYDIRGGHYPDFHLLRGSPTQEHLPVSNPIDAILITGGSPGVYEMPHSPWMQILEKFIQTVYRGHPDVRIMGTCFGHQLISHALVRVPEDPVRDVYVEKCPLGREVGIYTVQLEKDFLQHFPSALGHLPQGQLRIQMFHGDRVMAVEKGTAVTLSESPPVSLPAPWINIGSTPICPIQGLYNPGRVLSVQGHYEMDAFGMQKMCVENAPVMGWKESKLALFLEQVGPDMKERQDDAKSFATAVLSFLADLEV</sequence>
<protein>
    <recommendedName>
        <fullName evidence="3">Class I glutamine amidotransferase-like protein</fullName>
    </recommendedName>
</protein>
<dbReference type="CDD" id="cd01741">
    <property type="entry name" value="GATase1_1"/>
    <property type="match status" value="1"/>
</dbReference>
<proteinExistence type="predicted"/>
<dbReference type="EMBL" id="JAPQKR010000016">
    <property type="protein sequence ID" value="KAJ5191488.1"/>
    <property type="molecule type" value="Genomic_DNA"/>
</dbReference>
<dbReference type="OrthoDB" id="1669814at2759"/>
<evidence type="ECO:0000313" key="1">
    <source>
        <dbReference type="EMBL" id="KAJ5191488.1"/>
    </source>
</evidence>